<name>A0A9P5YKH7_9AGAR</name>
<accession>A0A9P5YKH7</accession>
<feature type="non-terminal residue" evidence="1">
    <location>
        <position position="1"/>
    </location>
</feature>
<reference evidence="1" key="1">
    <citation type="submission" date="2020-11" db="EMBL/GenBank/DDBJ databases">
        <authorList>
            <consortium name="DOE Joint Genome Institute"/>
            <person name="Ahrendt S."/>
            <person name="Riley R."/>
            <person name="Andreopoulos W."/>
            <person name="Labutti K."/>
            <person name="Pangilinan J."/>
            <person name="Ruiz-Duenas F.J."/>
            <person name="Barrasa J.M."/>
            <person name="Sanchez-Garcia M."/>
            <person name="Camarero S."/>
            <person name="Miyauchi S."/>
            <person name="Serrano A."/>
            <person name="Linde D."/>
            <person name="Babiker R."/>
            <person name="Drula E."/>
            <person name="Ayuso-Fernandez I."/>
            <person name="Pacheco R."/>
            <person name="Padilla G."/>
            <person name="Ferreira P."/>
            <person name="Barriuso J."/>
            <person name="Kellner H."/>
            <person name="Castanera R."/>
            <person name="Alfaro M."/>
            <person name="Ramirez L."/>
            <person name="Pisabarro A.G."/>
            <person name="Kuo A."/>
            <person name="Tritt A."/>
            <person name="Lipzen A."/>
            <person name="He G."/>
            <person name="Yan M."/>
            <person name="Ng V."/>
            <person name="Cullen D."/>
            <person name="Martin F."/>
            <person name="Rosso M.-N."/>
            <person name="Henrissat B."/>
            <person name="Hibbett D."/>
            <person name="Martinez A.T."/>
            <person name="Grigoriev I.V."/>
        </authorList>
    </citation>
    <scope>NUCLEOTIDE SEQUENCE</scope>
    <source>
        <strain evidence="1">CIRM-BRFM 674</strain>
    </source>
</reference>
<dbReference type="Proteomes" id="UP000807469">
    <property type="component" value="Unassembled WGS sequence"/>
</dbReference>
<sequence>AIDSYIRTYWPDPAAEPLLFDTIKHDMVHGSCGPTDPGAVCMVNGKCSPFVCFFDLF</sequence>
<evidence type="ECO:0000313" key="1">
    <source>
        <dbReference type="EMBL" id="KAF9470593.1"/>
    </source>
</evidence>
<dbReference type="AlphaFoldDB" id="A0A9P5YKH7"/>
<comment type="caution">
    <text evidence="1">The sequence shown here is derived from an EMBL/GenBank/DDBJ whole genome shotgun (WGS) entry which is preliminary data.</text>
</comment>
<keyword evidence="2" id="KW-1185">Reference proteome</keyword>
<proteinExistence type="predicted"/>
<protein>
    <submittedName>
        <fullName evidence="1">Uncharacterized protein</fullName>
    </submittedName>
</protein>
<organism evidence="1 2">
    <name type="scientific">Pholiota conissans</name>
    <dbReference type="NCBI Taxonomy" id="109636"/>
    <lineage>
        <taxon>Eukaryota</taxon>
        <taxon>Fungi</taxon>
        <taxon>Dikarya</taxon>
        <taxon>Basidiomycota</taxon>
        <taxon>Agaricomycotina</taxon>
        <taxon>Agaricomycetes</taxon>
        <taxon>Agaricomycetidae</taxon>
        <taxon>Agaricales</taxon>
        <taxon>Agaricineae</taxon>
        <taxon>Strophariaceae</taxon>
        <taxon>Pholiota</taxon>
    </lineage>
</organism>
<dbReference type="OrthoDB" id="3366231at2759"/>
<dbReference type="EMBL" id="MU155916">
    <property type="protein sequence ID" value="KAF9470593.1"/>
    <property type="molecule type" value="Genomic_DNA"/>
</dbReference>
<gene>
    <name evidence="1" type="ORF">BDN70DRAFT_821153</name>
</gene>
<evidence type="ECO:0000313" key="2">
    <source>
        <dbReference type="Proteomes" id="UP000807469"/>
    </source>
</evidence>